<comment type="caution">
    <text evidence="1">The sequence shown here is derived from an EMBL/GenBank/DDBJ whole genome shotgun (WGS) entry which is preliminary data.</text>
</comment>
<evidence type="ECO:0000313" key="1">
    <source>
        <dbReference type="EMBL" id="KAI3694887.1"/>
    </source>
</evidence>
<accession>A0ACB8ZBA4</accession>
<sequence length="629" mass="71879">MDGISAKMGHFVVDSFCPKKMQINVEKHKININCEATHRLPGVPCGDVTIESMGKLKKGDESVRAWRNRYKCHGQERCKENILDKLTGEIDFSKINWCAYILDSMKGCKKRWKSNDRSVPFSGPLAILTLMYVDSIECKGIKMDKNTNPISFWNMSRLKERQKWEIENGGFGKGKFKRFSKVIVDDEGDIGYFVRDEIEVLEKVFDVLQKQKNLFDSKFGRLFENHPQRQEVLELKAKYDLLMHSTGKKVVQSEAGVSKTNEQIQSVLEVLANNSRSNDENESDNDGENENNDKEEAEDQESENDNSTGVDQDWQEEPGDSEDNAADDHDPQETEDSEDAENGHEKNGNGANSEDNAGGKNVEKKFLGELVESDAVTVSLEHGEIGEINNFKDTAKEGNTLEEPNSEIVYNAPPFSIGLTQLESNNEELDTEKVDKQQELSVTEEGDDESTFHGNKSEYVYDGPPFSIGLTQLESQYCADETKQMEESNMEKRTDAVESSDIRGKGKVAADDEKYRSPTSPYRLFCDTDVIFDWMMKDKETEWPKRMERFILNMNRAVYWNPALMDLRGIDMVFIPMLEHDHYYLIVFELKHTAISVIDNSSDAYPLVHLNDHENYFQKDSAYKVVRML</sequence>
<evidence type="ECO:0000313" key="2">
    <source>
        <dbReference type="Proteomes" id="UP001056120"/>
    </source>
</evidence>
<dbReference type="EMBL" id="CM042043">
    <property type="protein sequence ID" value="KAI3694887.1"/>
    <property type="molecule type" value="Genomic_DNA"/>
</dbReference>
<proteinExistence type="predicted"/>
<gene>
    <name evidence="1" type="ORF">L1987_77869</name>
</gene>
<keyword evidence="2" id="KW-1185">Reference proteome</keyword>
<organism evidence="1 2">
    <name type="scientific">Smallanthus sonchifolius</name>
    <dbReference type="NCBI Taxonomy" id="185202"/>
    <lineage>
        <taxon>Eukaryota</taxon>
        <taxon>Viridiplantae</taxon>
        <taxon>Streptophyta</taxon>
        <taxon>Embryophyta</taxon>
        <taxon>Tracheophyta</taxon>
        <taxon>Spermatophyta</taxon>
        <taxon>Magnoliopsida</taxon>
        <taxon>eudicotyledons</taxon>
        <taxon>Gunneridae</taxon>
        <taxon>Pentapetalae</taxon>
        <taxon>asterids</taxon>
        <taxon>campanulids</taxon>
        <taxon>Asterales</taxon>
        <taxon>Asteraceae</taxon>
        <taxon>Asteroideae</taxon>
        <taxon>Heliantheae alliance</taxon>
        <taxon>Millerieae</taxon>
        <taxon>Smallanthus</taxon>
    </lineage>
</organism>
<protein>
    <submittedName>
        <fullName evidence="1">Uncharacterized protein</fullName>
    </submittedName>
</protein>
<name>A0ACB8ZBA4_9ASTR</name>
<reference evidence="2" key="1">
    <citation type="journal article" date="2022" name="Mol. Ecol. Resour.">
        <title>The genomes of chicory, endive, great burdock and yacon provide insights into Asteraceae palaeo-polyploidization history and plant inulin production.</title>
        <authorList>
            <person name="Fan W."/>
            <person name="Wang S."/>
            <person name="Wang H."/>
            <person name="Wang A."/>
            <person name="Jiang F."/>
            <person name="Liu H."/>
            <person name="Zhao H."/>
            <person name="Xu D."/>
            <person name="Zhang Y."/>
        </authorList>
    </citation>
    <scope>NUCLEOTIDE SEQUENCE [LARGE SCALE GENOMIC DNA]</scope>
    <source>
        <strain evidence="2">cv. Yunnan</strain>
    </source>
</reference>
<reference evidence="1 2" key="2">
    <citation type="journal article" date="2022" name="Mol. Ecol. Resour.">
        <title>The genomes of chicory, endive, great burdock and yacon provide insights into Asteraceae paleo-polyploidization history and plant inulin production.</title>
        <authorList>
            <person name="Fan W."/>
            <person name="Wang S."/>
            <person name="Wang H."/>
            <person name="Wang A."/>
            <person name="Jiang F."/>
            <person name="Liu H."/>
            <person name="Zhao H."/>
            <person name="Xu D."/>
            <person name="Zhang Y."/>
        </authorList>
    </citation>
    <scope>NUCLEOTIDE SEQUENCE [LARGE SCALE GENOMIC DNA]</scope>
    <source>
        <strain evidence="2">cv. Yunnan</strain>
        <tissue evidence="1">Leaves</tissue>
    </source>
</reference>
<dbReference type="Proteomes" id="UP001056120">
    <property type="component" value="Linkage Group LG26"/>
</dbReference>